<dbReference type="Proteomes" id="UP000005317">
    <property type="component" value="Unassembled WGS sequence"/>
</dbReference>
<protein>
    <submittedName>
        <fullName evidence="2">Uncharacterized protein</fullName>
    </submittedName>
</protein>
<feature type="chain" id="PRO_5025058031" evidence="1">
    <location>
        <begin position="23"/>
        <end position="105"/>
    </location>
</feature>
<feature type="signal peptide" evidence="1">
    <location>
        <begin position="1"/>
        <end position="22"/>
    </location>
</feature>
<evidence type="ECO:0000313" key="3">
    <source>
        <dbReference type="Proteomes" id="UP000005317"/>
    </source>
</evidence>
<dbReference type="EMBL" id="JH651384">
    <property type="protein sequence ID" value="EIJ35075.1"/>
    <property type="molecule type" value="Genomic_DNA"/>
</dbReference>
<dbReference type="RefSeq" id="WP_002708987.1">
    <property type="nucleotide sequence ID" value="NZ_JH651384.1"/>
</dbReference>
<evidence type="ECO:0000313" key="2">
    <source>
        <dbReference type="EMBL" id="EIJ35075.1"/>
    </source>
</evidence>
<keyword evidence="3" id="KW-1185">Reference proteome</keyword>
<keyword evidence="1" id="KW-0732">Signal</keyword>
<name>A0A656HJ95_THINJ</name>
<accession>A0A656HJ95</accession>
<organism evidence="2 3">
    <name type="scientific">Thiothrix nivea (strain ATCC 35100 / DSM 5205 / JP2)</name>
    <dbReference type="NCBI Taxonomy" id="870187"/>
    <lineage>
        <taxon>Bacteria</taxon>
        <taxon>Pseudomonadati</taxon>
        <taxon>Pseudomonadota</taxon>
        <taxon>Gammaproteobacteria</taxon>
        <taxon>Thiotrichales</taxon>
        <taxon>Thiotrichaceae</taxon>
        <taxon>Thiothrix</taxon>
    </lineage>
</organism>
<proteinExistence type="predicted"/>
<reference evidence="3" key="1">
    <citation type="journal article" date="2011" name="Stand. Genomic Sci.">
        <title>Genome sequence of the filamentous, gliding Thiothrix nivea neotype strain (JP2(T)).</title>
        <authorList>
            <person name="Lapidus A."/>
            <person name="Nolan M."/>
            <person name="Lucas S."/>
            <person name="Glavina Del Rio T."/>
            <person name="Tice H."/>
            <person name="Cheng J.F."/>
            <person name="Tapia R."/>
            <person name="Han C."/>
            <person name="Goodwin L."/>
            <person name="Pitluck S."/>
            <person name="Liolios K."/>
            <person name="Pagani I."/>
            <person name="Ivanova N."/>
            <person name="Huntemann M."/>
            <person name="Mavromatis K."/>
            <person name="Mikhailova N."/>
            <person name="Pati A."/>
            <person name="Chen A."/>
            <person name="Palaniappan K."/>
            <person name="Land M."/>
            <person name="Brambilla E.M."/>
            <person name="Rohde M."/>
            <person name="Abt B."/>
            <person name="Verbarg S."/>
            <person name="Goker M."/>
            <person name="Bristow J."/>
            <person name="Eisen J.A."/>
            <person name="Markowitz V."/>
            <person name="Hugenholtz P."/>
            <person name="Kyrpides N.C."/>
            <person name="Klenk H.P."/>
            <person name="Woyke T."/>
        </authorList>
    </citation>
    <scope>NUCLEOTIDE SEQUENCE [LARGE SCALE GENOMIC DNA]</scope>
    <source>
        <strain evidence="3">ATCC 35100 / DSM 5205 / JP2</strain>
    </source>
</reference>
<gene>
    <name evidence="2" type="ORF">Thini_2532</name>
</gene>
<sequence precursor="true">MKAILLPVGFFVLAAFSFSALANDDAKLEESCKIMCEDIVKTFSAGMNENHQIMSCKQKGDIDGDANSLIEGMMACKVGYLGGEEQNDIKRIETFTITLNREDLN</sequence>
<dbReference type="AlphaFoldDB" id="A0A656HJ95"/>
<evidence type="ECO:0000256" key="1">
    <source>
        <dbReference type="SAM" id="SignalP"/>
    </source>
</evidence>